<comment type="catalytic activity">
    <reaction evidence="7">
        <text>ATP + H2O = ADP + phosphate + H(+)</text>
        <dbReference type="Rhea" id="RHEA:13065"/>
        <dbReference type="ChEBI" id="CHEBI:15377"/>
        <dbReference type="ChEBI" id="CHEBI:15378"/>
        <dbReference type="ChEBI" id="CHEBI:30616"/>
        <dbReference type="ChEBI" id="CHEBI:43474"/>
        <dbReference type="ChEBI" id="CHEBI:456216"/>
        <dbReference type="EC" id="3.6.4.13"/>
    </reaction>
</comment>
<sequence>MFRSSVSRQARLVRIPPSLSVPLAAVSKQCRPTIAAGLWRPAKPSLLLQTSRLFTSGAEAQQELSVQPGSTKITKFSDLAKANIDESIIKAITVDMRYEDMTDVQSMTLAPALKGKDLVAQAKTGTGKTLAFLIPVIQKILDADPSLKEVSRGRPRRFAQRQSIKAIIISPTRELAEQIGKEATRLCQRNGVTVQTAVGGTGKRESLRRIHMEGCHLLVGTPGRLNDLLSDELSGIDASNVQALVLDEADRMLDVGFENELRSIVDMLPDRQQVPRQTLLFSATLPKNVVGLARWYVDKQNFEFVQTVRADEIQTHERVPQFIVPTSSFENLLPAALELMLREIRAAKNDPSQPPFKAIVFFPFTNMVAMAGELFRELAVQIPDLPEVFHIHAQLSQNQRTKAADYFRKSKSGILISTDVTARGMDFPNVTHVIQVGLPPDQEQYIHRLGRTARAGKDGQGWLFVPHYDLRDARYMLGDLPIKRNSDIKVAEFPVPPRSLDEAPEAYREVAKASRALPKGLLAESFYVQFGKSSKRTLPTLLKELTSMTKNLWGWDKPPAFSPDRAAKLGLYNVPGVNIGTPMTYSIDERGGGGRGFGGDRGGFGGDRGGRGFGGDRDRGGRGFGGDRGGRVFGGNRGDRGGFGGDGPGGSSF</sequence>
<dbReference type="InterPro" id="IPR011545">
    <property type="entry name" value="DEAD/DEAH_box_helicase_dom"/>
</dbReference>
<proteinExistence type="inferred from homology"/>
<keyword evidence="3 6" id="KW-0347">Helicase</keyword>
<gene>
    <name evidence="11" type="ORF">OOW_P131scaffold01192g51</name>
</gene>
<evidence type="ECO:0000256" key="5">
    <source>
        <dbReference type="ARBA" id="ARBA00022884"/>
    </source>
</evidence>
<keyword evidence="1 6" id="KW-0547">Nucleotide-binding</keyword>
<feature type="domain" description="Helicase C-terminal" evidence="10">
    <location>
        <begin position="339"/>
        <end position="501"/>
    </location>
</feature>
<dbReference type="InterPro" id="IPR001650">
    <property type="entry name" value="Helicase_C-like"/>
</dbReference>
<dbReference type="CDD" id="cd18787">
    <property type="entry name" value="SF2_C_DEAD"/>
    <property type="match status" value="1"/>
</dbReference>
<comment type="function">
    <text evidence="7">RNA helicase.</text>
</comment>
<evidence type="ECO:0000256" key="7">
    <source>
        <dbReference type="RuleBase" id="RU365068"/>
    </source>
</evidence>
<feature type="compositionally biased region" description="Basic and acidic residues" evidence="8">
    <location>
        <begin position="608"/>
        <end position="621"/>
    </location>
</feature>
<evidence type="ECO:0000256" key="4">
    <source>
        <dbReference type="ARBA" id="ARBA00022840"/>
    </source>
</evidence>
<comment type="domain">
    <text evidence="7">The Q motif is unique to and characteristic of the DEAD box family of RNA helicases and controls ATP binding and hydrolysis.</text>
</comment>
<feature type="region of interest" description="Disordered" evidence="8">
    <location>
        <begin position="590"/>
        <end position="653"/>
    </location>
</feature>
<evidence type="ECO:0000256" key="3">
    <source>
        <dbReference type="ARBA" id="ARBA00022806"/>
    </source>
</evidence>
<evidence type="ECO:0000259" key="10">
    <source>
        <dbReference type="PROSITE" id="PS51194"/>
    </source>
</evidence>
<dbReference type="Pfam" id="PF00271">
    <property type="entry name" value="Helicase_C"/>
    <property type="match status" value="1"/>
</dbReference>
<dbReference type="PANTHER" id="PTHR24031">
    <property type="entry name" value="RNA HELICASE"/>
    <property type="match status" value="1"/>
</dbReference>
<dbReference type="InterPro" id="IPR027417">
    <property type="entry name" value="P-loop_NTPase"/>
</dbReference>
<accession>L7IZG2</accession>
<keyword evidence="5 7" id="KW-0694">RNA-binding</keyword>
<dbReference type="EMBL" id="JH794191">
    <property type="protein sequence ID" value="ELQ61337.1"/>
    <property type="molecule type" value="Genomic_DNA"/>
</dbReference>
<feature type="compositionally biased region" description="Gly residues" evidence="8">
    <location>
        <begin position="593"/>
        <end position="607"/>
    </location>
</feature>
<evidence type="ECO:0000259" key="9">
    <source>
        <dbReference type="PROSITE" id="PS51192"/>
    </source>
</evidence>
<comment type="similarity">
    <text evidence="6">Belongs to the DEAD box helicase family.</text>
</comment>
<dbReference type="SMART" id="SM00490">
    <property type="entry name" value="HELICc"/>
    <property type="match status" value="1"/>
</dbReference>
<dbReference type="PROSITE" id="PS51192">
    <property type="entry name" value="HELICASE_ATP_BIND_1"/>
    <property type="match status" value="1"/>
</dbReference>
<organism>
    <name type="scientific">Pyricularia oryzae (strain P131)</name>
    <name type="common">Rice blast fungus</name>
    <name type="synonym">Magnaporthe oryzae</name>
    <dbReference type="NCBI Taxonomy" id="1143193"/>
    <lineage>
        <taxon>Eukaryota</taxon>
        <taxon>Fungi</taxon>
        <taxon>Dikarya</taxon>
        <taxon>Ascomycota</taxon>
        <taxon>Pezizomycotina</taxon>
        <taxon>Sordariomycetes</taxon>
        <taxon>Sordariomycetidae</taxon>
        <taxon>Magnaporthales</taxon>
        <taxon>Pyriculariaceae</taxon>
        <taxon>Pyricularia</taxon>
    </lineage>
</organism>
<dbReference type="GO" id="GO:0016787">
    <property type="term" value="F:hydrolase activity"/>
    <property type="evidence" value="ECO:0007669"/>
    <property type="project" value="UniProtKB-KW"/>
</dbReference>
<evidence type="ECO:0000313" key="11">
    <source>
        <dbReference type="EMBL" id="ELQ61337.1"/>
    </source>
</evidence>
<keyword evidence="2 6" id="KW-0378">Hydrolase</keyword>
<dbReference type="GO" id="GO:0005524">
    <property type="term" value="F:ATP binding"/>
    <property type="evidence" value="ECO:0007669"/>
    <property type="project" value="UniProtKB-UniRule"/>
</dbReference>
<evidence type="ECO:0000256" key="8">
    <source>
        <dbReference type="SAM" id="MobiDB-lite"/>
    </source>
</evidence>
<dbReference type="AlphaFoldDB" id="L7IZG2"/>
<dbReference type="InterPro" id="IPR000629">
    <property type="entry name" value="RNA-helicase_DEAD-box_CS"/>
</dbReference>
<feature type="domain" description="Helicase ATP-binding" evidence="9">
    <location>
        <begin position="109"/>
        <end position="303"/>
    </location>
</feature>
<dbReference type="GO" id="GO:0003723">
    <property type="term" value="F:RNA binding"/>
    <property type="evidence" value="ECO:0007669"/>
    <property type="project" value="UniProtKB-UniRule"/>
</dbReference>
<dbReference type="SMART" id="SM00487">
    <property type="entry name" value="DEXDc"/>
    <property type="match status" value="1"/>
</dbReference>
<evidence type="ECO:0000256" key="2">
    <source>
        <dbReference type="ARBA" id="ARBA00022801"/>
    </source>
</evidence>
<feature type="compositionally biased region" description="Gly residues" evidence="8">
    <location>
        <begin position="622"/>
        <end position="653"/>
    </location>
</feature>
<reference evidence="11" key="1">
    <citation type="journal article" date="2012" name="PLoS Genet.">
        <title>Comparative analysis of the genomes of two field isolates of the rice blast fungus Magnaporthe oryzae.</title>
        <authorList>
            <person name="Xue M."/>
            <person name="Yang J."/>
            <person name="Li Z."/>
            <person name="Hu S."/>
            <person name="Yao N."/>
            <person name="Dean R.A."/>
            <person name="Zhao W."/>
            <person name="Shen M."/>
            <person name="Zhang H."/>
            <person name="Li C."/>
            <person name="Liu L."/>
            <person name="Cao L."/>
            <person name="Xu X."/>
            <person name="Xing Y."/>
            <person name="Hsiang T."/>
            <person name="Zhang Z."/>
            <person name="Xu J.R."/>
            <person name="Peng Y.L."/>
        </authorList>
    </citation>
    <scope>NUCLEOTIDE SEQUENCE [LARGE SCALE GENOMIC DNA]</scope>
    <source>
        <strain evidence="11">P131</strain>
    </source>
</reference>
<keyword evidence="4 6" id="KW-0067">ATP-binding</keyword>
<dbReference type="Pfam" id="PF00270">
    <property type="entry name" value="DEAD"/>
    <property type="match status" value="1"/>
</dbReference>
<dbReference type="Gene3D" id="3.40.50.300">
    <property type="entry name" value="P-loop containing nucleotide triphosphate hydrolases"/>
    <property type="match status" value="2"/>
</dbReference>
<evidence type="ECO:0000256" key="1">
    <source>
        <dbReference type="ARBA" id="ARBA00022741"/>
    </source>
</evidence>
<name>L7IZG2_PYRO1</name>
<dbReference type="SUPFAM" id="SSF52540">
    <property type="entry name" value="P-loop containing nucleoside triphosphate hydrolases"/>
    <property type="match status" value="1"/>
</dbReference>
<dbReference type="PROSITE" id="PS51194">
    <property type="entry name" value="HELICASE_CTER"/>
    <property type="match status" value="1"/>
</dbReference>
<dbReference type="EC" id="3.6.4.13" evidence="7"/>
<dbReference type="InterPro" id="IPR014001">
    <property type="entry name" value="Helicase_ATP-bd"/>
</dbReference>
<protein>
    <recommendedName>
        <fullName evidence="7">ATP-dependent RNA helicase</fullName>
        <ecNumber evidence="7">3.6.4.13</ecNumber>
    </recommendedName>
</protein>
<dbReference type="PROSITE" id="PS00039">
    <property type="entry name" value="DEAD_ATP_HELICASE"/>
    <property type="match status" value="1"/>
</dbReference>
<evidence type="ECO:0000256" key="6">
    <source>
        <dbReference type="RuleBase" id="RU000492"/>
    </source>
</evidence>
<dbReference type="GO" id="GO:0003724">
    <property type="term" value="F:RNA helicase activity"/>
    <property type="evidence" value="ECO:0007669"/>
    <property type="project" value="UniProtKB-EC"/>
</dbReference>